<dbReference type="EMBL" id="VSWC01000079">
    <property type="protein sequence ID" value="KAA1094821.1"/>
    <property type="molecule type" value="Genomic_DNA"/>
</dbReference>
<accession>A0A5B0NZY7</accession>
<name>A0A5B0NZY7_PUCGR</name>
<evidence type="ECO:0000313" key="2">
    <source>
        <dbReference type="Proteomes" id="UP000324748"/>
    </source>
</evidence>
<evidence type="ECO:0000313" key="1">
    <source>
        <dbReference type="EMBL" id="KAA1094821.1"/>
    </source>
</evidence>
<reference evidence="1 2" key="1">
    <citation type="submission" date="2019-05" db="EMBL/GenBank/DDBJ databases">
        <title>Emergence of the Ug99 lineage of the wheat stem rust pathogen through somatic hybridization.</title>
        <authorList>
            <person name="Li F."/>
            <person name="Upadhyaya N.M."/>
            <person name="Sperschneider J."/>
            <person name="Matny O."/>
            <person name="Nguyen-Phuc H."/>
            <person name="Mago R."/>
            <person name="Raley C."/>
            <person name="Miller M.E."/>
            <person name="Silverstein K.A.T."/>
            <person name="Henningsen E."/>
            <person name="Hirsch C.D."/>
            <person name="Visser B."/>
            <person name="Pretorius Z.A."/>
            <person name="Steffenson B.J."/>
            <person name="Schwessinger B."/>
            <person name="Dodds P.N."/>
            <person name="Figueroa M."/>
        </authorList>
    </citation>
    <scope>NUCLEOTIDE SEQUENCE [LARGE SCALE GENOMIC DNA]</scope>
    <source>
        <strain evidence="1">21-0</strain>
    </source>
</reference>
<protein>
    <submittedName>
        <fullName evidence="1">Uncharacterized protein</fullName>
    </submittedName>
</protein>
<dbReference type="AlphaFoldDB" id="A0A5B0NZY7"/>
<dbReference type="Proteomes" id="UP000324748">
    <property type="component" value="Unassembled WGS sequence"/>
</dbReference>
<comment type="caution">
    <text evidence="1">The sequence shown here is derived from an EMBL/GenBank/DDBJ whole genome shotgun (WGS) entry which is preliminary data.</text>
</comment>
<proteinExistence type="predicted"/>
<keyword evidence="2" id="KW-1185">Reference proteome</keyword>
<organism evidence="1 2">
    <name type="scientific">Puccinia graminis f. sp. tritici</name>
    <dbReference type="NCBI Taxonomy" id="56615"/>
    <lineage>
        <taxon>Eukaryota</taxon>
        <taxon>Fungi</taxon>
        <taxon>Dikarya</taxon>
        <taxon>Basidiomycota</taxon>
        <taxon>Pucciniomycotina</taxon>
        <taxon>Pucciniomycetes</taxon>
        <taxon>Pucciniales</taxon>
        <taxon>Pucciniaceae</taxon>
        <taxon>Puccinia</taxon>
    </lineage>
</organism>
<gene>
    <name evidence="1" type="ORF">PGT21_030878</name>
</gene>
<sequence>MCFRVRKSNHEPAINRCLEQETITELQSRERCLTDANCAEANVCIKPTPGQNLVVIQTRVFKTGASRTILYRGAKGLLRQEGASYTCCFFCVESDCLLMHSSYLTQSA</sequence>